<comment type="similarity">
    <text evidence="3">Belongs to the SmpB family.</text>
</comment>
<evidence type="ECO:0000256" key="3">
    <source>
        <dbReference type="HAMAP-Rule" id="MF_00023"/>
    </source>
</evidence>
<evidence type="ECO:0000256" key="4">
    <source>
        <dbReference type="SAM" id="MobiDB-lite"/>
    </source>
</evidence>
<organism evidence="5 6">
    <name type="scientific">Mesomycoplasma hyorhinis SK76</name>
    <dbReference type="NCBI Taxonomy" id="1118964"/>
    <lineage>
        <taxon>Bacteria</taxon>
        <taxon>Bacillati</taxon>
        <taxon>Mycoplasmatota</taxon>
        <taxon>Mycoplasmoidales</taxon>
        <taxon>Metamycoplasmataceae</taxon>
        <taxon>Mesomycoplasma</taxon>
    </lineage>
</organism>
<dbReference type="GO" id="GO:0070929">
    <property type="term" value="P:trans-translation"/>
    <property type="evidence" value="ECO:0007669"/>
    <property type="project" value="UniProtKB-UniRule"/>
</dbReference>
<accession>A0AAI8AM56</accession>
<evidence type="ECO:0000313" key="5">
    <source>
        <dbReference type="EMBL" id="AFX74214.1"/>
    </source>
</evidence>
<evidence type="ECO:0000256" key="1">
    <source>
        <dbReference type="ARBA" id="ARBA00022490"/>
    </source>
</evidence>
<dbReference type="HAMAP" id="MF_00023">
    <property type="entry name" value="SmpB"/>
    <property type="match status" value="1"/>
</dbReference>
<dbReference type="Pfam" id="PF01668">
    <property type="entry name" value="SmpB"/>
    <property type="match status" value="1"/>
</dbReference>
<dbReference type="GO" id="GO:0005829">
    <property type="term" value="C:cytosol"/>
    <property type="evidence" value="ECO:0007669"/>
    <property type="project" value="TreeGrafter"/>
</dbReference>
<evidence type="ECO:0000256" key="2">
    <source>
        <dbReference type="ARBA" id="ARBA00022884"/>
    </source>
</evidence>
<comment type="function">
    <text evidence="3">Required for rescue of stalled ribosomes mediated by trans-translation. Binds to transfer-messenger RNA (tmRNA), required for stable association of tmRNA with ribosomes. tmRNA and SmpB together mimic tRNA shape, replacing the anticodon stem-loop with SmpB. tmRNA is encoded by the ssrA gene; the 2 termini fold to resemble tRNA(Ala) and it encodes a 'tag peptide', a short internal open reading frame. During trans-translation Ala-aminoacylated tmRNA acts like a tRNA, entering the A-site of stalled ribosomes, displacing the stalled mRNA. The ribosome then switches to translate the ORF on the tmRNA; the nascent peptide is terminated with the 'tag peptide' encoded by the tmRNA and targeted for degradation. The ribosome is freed to recommence translation, which seems to be the essential function of trans-translation.</text>
</comment>
<dbReference type="CDD" id="cd09294">
    <property type="entry name" value="SmpB"/>
    <property type="match status" value="1"/>
</dbReference>
<gene>
    <name evidence="3" type="primary">smpB</name>
    <name evidence="5" type="ORF">MOS_287</name>
</gene>
<feature type="region of interest" description="Disordered" evidence="4">
    <location>
        <begin position="118"/>
        <end position="145"/>
    </location>
</feature>
<keyword evidence="2 3" id="KW-0694">RNA-binding</keyword>
<dbReference type="PANTHER" id="PTHR30308:SF2">
    <property type="entry name" value="SSRA-BINDING PROTEIN"/>
    <property type="match status" value="1"/>
</dbReference>
<dbReference type="NCBIfam" id="TIGR00086">
    <property type="entry name" value="smpB"/>
    <property type="match status" value="1"/>
</dbReference>
<dbReference type="PROSITE" id="PS01317">
    <property type="entry name" value="SSRP"/>
    <property type="match status" value="1"/>
</dbReference>
<sequence length="145" mass="17227">MKIIAKNKVAYYDYEILETFEAGISLMGWEVKSIRANKVNLKNSFAYFKDLELYWSNAHISLYMAVKGDEQRTRKLLMHKSELKKIHFKKTTNRLTLIPLSLYWKQGKIKLELALAKGKTKYDKRQSEKAKEEKRKIEKMLKNYS</sequence>
<dbReference type="PANTHER" id="PTHR30308">
    <property type="entry name" value="TMRNA-BINDING COMPONENT OF TRANS-TRANSLATION TAGGING COMPLEX"/>
    <property type="match status" value="1"/>
</dbReference>
<keyword evidence="1 3" id="KW-0963">Cytoplasm</keyword>
<dbReference type="RefSeq" id="WP_013302087.1">
    <property type="nucleotide sequence ID" value="NC_019552.1"/>
</dbReference>
<dbReference type="GeneID" id="93248407"/>
<dbReference type="NCBIfam" id="NF003843">
    <property type="entry name" value="PRK05422.1"/>
    <property type="match status" value="1"/>
</dbReference>
<dbReference type="InterPro" id="IPR000037">
    <property type="entry name" value="SsrA-bd_prot"/>
</dbReference>
<dbReference type="SUPFAM" id="SSF74982">
    <property type="entry name" value="Small protein B (SmpB)"/>
    <property type="match status" value="1"/>
</dbReference>
<evidence type="ECO:0000313" key="6">
    <source>
        <dbReference type="Proteomes" id="UP000009399"/>
    </source>
</evidence>
<protein>
    <recommendedName>
        <fullName evidence="3">SsrA-binding protein</fullName>
    </recommendedName>
    <alternativeName>
        <fullName evidence="3">Small protein B</fullName>
    </alternativeName>
</protein>
<proteinExistence type="inferred from homology"/>
<dbReference type="KEGG" id="mhs:MOS_287"/>
<dbReference type="AlphaFoldDB" id="A0AAI8AM56"/>
<dbReference type="EMBL" id="CP003914">
    <property type="protein sequence ID" value="AFX74214.1"/>
    <property type="molecule type" value="Genomic_DNA"/>
</dbReference>
<feature type="compositionally biased region" description="Basic and acidic residues" evidence="4">
    <location>
        <begin position="120"/>
        <end position="145"/>
    </location>
</feature>
<dbReference type="Gene3D" id="2.40.280.10">
    <property type="match status" value="1"/>
</dbReference>
<name>A0AAI8AM56_MESHY</name>
<comment type="subcellular location">
    <subcellularLocation>
        <location evidence="3">Cytoplasm</location>
    </subcellularLocation>
    <text evidence="3">The tmRNA-SmpB complex associates with stalled 70S ribosomes.</text>
</comment>
<reference evidence="5 6" key="1">
    <citation type="journal article" date="2013" name="Genome Announc.">
        <title>Complete Genome Sequence of Mycoplasma hyorhinis Strain SK76.</title>
        <authorList>
            <person name="Goodison S."/>
            <person name="Urquidi V."/>
            <person name="Kumar D."/>
            <person name="Reyes L."/>
            <person name="Rosser C.J."/>
        </authorList>
    </citation>
    <scope>NUCLEOTIDE SEQUENCE [LARGE SCALE GENOMIC DNA]</scope>
    <source>
        <strain evidence="5 6">SK76</strain>
    </source>
</reference>
<dbReference type="InterPro" id="IPR023620">
    <property type="entry name" value="SmpB"/>
</dbReference>
<dbReference type="Proteomes" id="UP000009399">
    <property type="component" value="Chromosome"/>
</dbReference>
<dbReference type="GO" id="GO:0003723">
    <property type="term" value="F:RNA binding"/>
    <property type="evidence" value="ECO:0007669"/>
    <property type="project" value="UniProtKB-UniRule"/>
</dbReference>
<dbReference type="InterPro" id="IPR020081">
    <property type="entry name" value="SsrA-bd_prot_CS"/>
</dbReference>
<dbReference type="GO" id="GO:0070930">
    <property type="term" value="P:trans-translation-dependent protein tagging"/>
    <property type="evidence" value="ECO:0007669"/>
    <property type="project" value="TreeGrafter"/>
</dbReference>